<organism evidence="1 2">
    <name type="scientific">Pyropia yezoensis</name>
    <name type="common">Susabi-nori</name>
    <name type="synonym">Porphyra yezoensis</name>
    <dbReference type="NCBI Taxonomy" id="2788"/>
    <lineage>
        <taxon>Eukaryota</taxon>
        <taxon>Rhodophyta</taxon>
        <taxon>Bangiophyceae</taxon>
        <taxon>Bangiales</taxon>
        <taxon>Bangiaceae</taxon>
        <taxon>Pyropia</taxon>
    </lineage>
</organism>
<accession>A0ACC3BPV9</accession>
<proteinExistence type="predicted"/>
<reference evidence="1" key="1">
    <citation type="submission" date="2019-11" db="EMBL/GenBank/DDBJ databases">
        <title>Nori genome reveals adaptations in red seaweeds to the harsh intertidal environment.</title>
        <authorList>
            <person name="Wang D."/>
            <person name="Mao Y."/>
        </authorList>
    </citation>
    <scope>NUCLEOTIDE SEQUENCE</scope>
    <source>
        <tissue evidence="1">Gametophyte</tissue>
    </source>
</reference>
<keyword evidence="2" id="KW-1185">Reference proteome</keyword>
<gene>
    <name evidence="1" type="ORF">I4F81_002257</name>
</gene>
<sequence>MRRADSCAPPPRSRRPRVSPAPYGEAHHCRPWSARHGRGGGGGWGRRRRGCVVGGCRDSVSDGLLLQQRPHACSNGQGGGKEEGGTAAQRQTFGVWPPEVVVVVVAGDGVEDGGHCTIGGRGAAGSGEGGGRGCLWRSSHWREGGAGPLPRPPKRHMHSEQKGHPLSSRVRDIMDVPSRAPSGRAPWLPTRPACRPPRPLAPPPTVQGPRNHVEGVPRNPPPKANAITTNALRRARSPLGSSTRRRKAG</sequence>
<dbReference type="EMBL" id="CM020618">
    <property type="protein sequence ID" value="KAK1859663.1"/>
    <property type="molecule type" value="Genomic_DNA"/>
</dbReference>
<evidence type="ECO:0000313" key="2">
    <source>
        <dbReference type="Proteomes" id="UP000798662"/>
    </source>
</evidence>
<comment type="caution">
    <text evidence="1">The sequence shown here is derived from an EMBL/GenBank/DDBJ whole genome shotgun (WGS) entry which is preliminary data.</text>
</comment>
<protein>
    <submittedName>
        <fullName evidence="1">Uncharacterized protein</fullName>
    </submittedName>
</protein>
<dbReference type="Proteomes" id="UP000798662">
    <property type="component" value="Chromosome 1"/>
</dbReference>
<evidence type="ECO:0000313" key="1">
    <source>
        <dbReference type="EMBL" id="KAK1859663.1"/>
    </source>
</evidence>
<name>A0ACC3BPV9_PYRYE</name>